<evidence type="ECO:0000313" key="2">
    <source>
        <dbReference type="Proteomes" id="UP000248039"/>
    </source>
</evidence>
<comment type="caution">
    <text evidence="1">The sequence shown here is derived from an EMBL/GenBank/DDBJ whole genome shotgun (WGS) entry which is preliminary data.</text>
</comment>
<dbReference type="OrthoDB" id="4280480at2"/>
<evidence type="ECO:0000313" key="1">
    <source>
        <dbReference type="EMBL" id="PYC64748.1"/>
    </source>
</evidence>
<proteinExistence type="predicted"/>
<dbReference type="Proteomes" id="UP000248039">
    <property type="component" value="Unassembled WGS sequence"/>
</dbReference>
<gene>
    <name evidence="1" type="ORF">C7C46_32890</name>
</gene>
<reference evidence="1 2" key="1">
    <citation type="submission" date="2018-03" db="EMBL/GenBank/DDBJ databases">
        <title>Bioinformatic expansion and discovery of thiopeptide antibiotics.</title>
        <authorList>
            <person name="Schwalen C.J."/>
            <person name="Hudson G.A."/>
            <person name="Mitchell D.A."/>
        </authorList>
    </citation>
    <scope>NUCLEOTIDE SEQUENCE [LARGE SCALE GENOMIC DNA]</scope>
    <source>
        <strain evidence="1 2">ATCC 21389</strain>
    </source>
</reference>
<keyword evidence="2" id="KW-1185">Reference proteome</keyword>
<dbReference type="AlphaFoldDB" id="A0A2V4MSB8"/>
<organism evidence="1 2">
    <name type="scientific">Streptomyces tateyamensis</name>
    <dbReference type="NCBI Taxonomy" id="565073"/>
    <lineage>
        <taxon>Bacteria</taxon>
        <taxon>Bacillati</taxon>
        <taxon>Actinomycetota</taxon>
        <taxon>Actinomycetes</taxon>
        <taxon>Kitasatosporales</taxon>
        <taxon>Streptomycetaceae</taxon>
        <taxon>Streptomyces</taxon>
    </lineage>
</organism>
<sequence length="62" mass="6215">MDTSLTAGSVVRPVGLIATPWANVFNGQVQQGVAYRAESLAIAPASGMTALAAATTPKAVKS</sequence>
<dbReference type="EMBL" id="PYBW01000224">
    <property type="protein sequence ID" value="PYC64748.1"/>
    <property type="molecule type" value="Genomic_DNA"/>
</dbReference>
<protein>
    <submittedName>
        <fullName evidence="1">Uncharacterized protein</fullName>
    </submittedName>
</protein>
<accession>A0A2V4MSB8</accession>
<name>A0A2V4MSB8_9ACTN</name>
<dbReference type="RefSeq" id="WP_110673577.1">
    <property type="nucleotide sequence ID" value="NZ_PYBW01000224.1"/>
</dbReference>